<gene>
    <name evidence="1" type="ORF">M8818_007254</name>
</gene>
<reference evidence="1" key="1">
    <citation type="submission" date="2024-02" db="EMBL/GenBank/DDBJ databases">
        <title>Metagenome Assembled Genome of Zalaria obscura JY119.</title>
        <authorList>
            <person name="Vighnesh L."/>
            <person name="Jagadeeshwari U."/>
            <person name="Venkata Ramana C."/>
            <person name="Sasikala C."/>
        </authorList>
    </citation>
    <scope>NUCLEOTIDE SEQUENCE</scope>
    <source>
        <strain evidence="1">JY119</strain>
    </source>
</reference>
<protein>
    <submittedName>
        <fullName evidence="1">Uncharacterized protein</fullName>
    </submittedName>
</protein>
<dbReference type="EMBL" id="JAMKPW020000042">
    <property type="protein sequence ID" value="KAK8196101.1"/>
    <property type="molecule type" value="Genomic_DNA"/>
</dbReference>
<dbReference type="Proteomes" id="UP001320706">
    <property type="component" value="Unassembled WGS sequence"/>
</dbReference>
<accession>A0ACC3S575</accession>
<comment type="caution">
    <text evidence="1">The sequence shown here is derived from an EMBL/GenBank/DDBJ whole genome shotgun (WGS) entry which is preliminary data.</text>
</comment>
<name>A0ACC3S575_9PEZI</name>
<proteinExistence type="predicted"/>
<keyword evidence="2" id="KW-1185">Reference proteome</keyword>
<organism evidence="1 2">
    <name type="scientific">Zalaria obscura</name>
    <dbReference type="NCBI Taxonomy" id="2024903"/>
    <lineage>
        <taxon>Eukaryota</taxon>
        <taxon>Fungi</taxon>
        <taxon>Dikarya</taxon>
        <taxon>Ascomycota</taxon>
        <taxon>Pezizomycotina</taxon>
        <taxon>Dothideomycetes</taxon>
        <taxon>Dothideomycetidae</taxon>
        <taxon>Dothideales</taxon>
        <taxon>Zalariaceae</taxon>
        <taxon>Zalaria</taxon>
    </lineage>
</organism>
<evidence type="ECO:0000313" key="2">
    <source>
        <dbReference type="Proteomes" id="UP001320706"/>
    </source>
</evidence>
<evidence type="ECO:0000313" key="1">
    <source>
        <dbReference type="EMBL" id="KAK8196101.1"/>
    </source>
</evidence>
<sequence length="856" mass="93872">MSQESIRTLEQLRVRLNGLATSLGQVRRDLEVNDPLPSWYNSPTFVLLLCAGALRLLVAQPSIQNSANILSHNLSQLYHTLANAQPYLDSAHAYPLPSFPGRTQEDLLGQLLRKKLQPQVEDWIEEGTHHAAPFTDSADKSQTNGTLADADVALQSGGLSSAQLDELWNWAGPEGNKVARELGEDAFDDVFTLQEHEDGIENVVTGLRRKLWESDDEDEDEEGDKAEKMEVDIPERDPSELVKRMQRKGVDETLRSFASPTYVRNMATLPRTPLFEAMSKHDPHSTAVIHSISGRSFNYGSLLKDVAAAKERLAKDAGKSLKEMEGERIAFLVENGFDYVGALQSVTLLSVLGSNAIAVPLSPAFPAGELRYILDQSGALMLLSSAKFASKAEEVLKEGLEHKPIDVKVDKALEGSTVVESPKLEEMPEDRGGMMLYTSGTTARPKGVLLPQSTLLAQASSLNEAWHYSPSDHLLHLLPLHHIHGTVNAILTPLLAGSKIEFMFPFSVDAVWQRLAAPFLPDQEPEKSPITFLTAVPTIYSRLLQSHKSLSPDLKEATMTALSPKNLRLNISGSAALPTPTKRAWAELSGGNVLLERYGMTEVGMALSCGLAVEDRVDGSVGWPLPGVEARLVDSDTGEIIQHGQEKDADGKERPGEIQLRGPTIFKEYWRNPSATEKEFSDGWFKTGDVAVRRVVEGAGLGRSGEWAKGPMYFIHGRKSADIIKTGGEKVSALEIEREILSLPQVSECAVVGLPSETWGQKVATVLVLSEEGKTAGRGGKAWSALDLRRALKDRLVAYKIPQDMLVVESIPRNAMGKINKKNLVADLFGDLAKIRRRSVNQADEKARQKLKEVQK</sequence>